<dbReference type="EC" id="2.7.2.1" evidence="9"/>
<dbReference type="InterPro" id="IPR023865">
    <property type="entry name" value="Aliphatic_acid_kinase_CS"/>
</dbReference>
<keyword evidence="8 9" id="KW-0460">Magnesium</keyword>
<dbReference type="PROSITE" id="PS01075">
    <property type="entry name" value="ACETATE_KINASE_1"/>
    <property type="match status" value="1"/>
</dbReference>
<dbReference type="InterPro" id="IPR004372">
    <property type="entry name" value="Ac/propionate_kinase"/>
</dbReference>
<evidence type="ECO:0000313" key="12">
    <source>
        <dbReference type="Proteomes" id="UP000501408"/>
    </source>
</evidence>
<proteinExistence type="inferred from homology"/>
<gene>
    <name evidence="9" type="primary">ackA</name>
    <name evidence="11" type="ORF">HBA18_15510</name>
</gene>
<evidence type="ECO:0000256" key="6">
    <source>
        <dbReference type="ARBA" id="ARBA00022777"/>
    </source>
</evidence>
<dbReference type="InterPro" id="IPR043129">
    <property type="entry name" value="ATPase_NBD"/>
</dbReference>
<keyword evidence="2 9" id="KW-0963">Cytoplasm</keyword>
<dbReference type="SUPFAM" id="SSF53067">
    <property type="entry name" value="Actin-like ATPase domain"/>
    <property type="match status" value="2"/>
</dbReference>
<feature type="binding site" evidence="9">
    <location>
        <begin position="333"/>
        <end position="337"/>
    </location>
    <ligand>
        <name>ATP</name>
        <dbReference type="ChEBI" id="CHEBI:30616"/>
    </ligand>
</feature>
<dbReference type="Gene3D" id="3.30.420.40">
    <property type="match status" value="2"/>
</dbReference>
<comment type="cofactor">
    <cofactor evidence="9">
        <name>Mg(2+)</name>
        <dbReference type="ChEBI" id="CHEBI:18420"/>
    </cofactor>
    <cofactor evidence="9">
        <name>Mn(2+)</name>
        <dbReference type="ChEBI" id="CHEBI:29035"/>
    </cofactor>
    <text evidence="9">Mg(2+). Can also accept Mn(2+).</text>
</comment>
<comment type="similarity">
    <text evidence="1 9 10">Belongs to the acetokinase family.</text>
</comment>
<keyword evidence="6 9" id="KW-0418">Kinase</keyword>
<dbReference type="NCBIfam" id="TIGR00016">
    <property type="entry name" value="ackA"/>
    <property type="match status" value="1"/>
</dbReference>
<feature type="binding site" evidence="9">
    <location>
        <position position="15"/>
    </location>
    <ligand>
        <name>ATP</name>
        <dbReference type="ChEBI" id="CHEBI:30616"/>
    </ligand>
</feature>
<comment type="subcellular location">
    <subcellularLocation>
        <location evidence="9">Cytoplasm</location>
    </subcellularLocation>
</comment>
<dbReference type="Pfam" id="PF00871">
    <property type="entry name" value="Acetate_kinase"/>
    <property type="match status" value="1"/>
</dbReference>
<comment type="pathway">
    <text evidence="9">Metabolic intermediate biosynthesis; acetyl-CoA biosynthesis; acetyl-CoA from acetate: step 1/2.</text>
</comment>
<evidence type="ECO:0000256" key="2">
    <source>
        <dbReference type="ARBA" id="ARBA00022490"/>
    </source>
</evidence>
<dbReference type="EMBL" id="CP050267">
    <property type="protein sequence ID" value="QIR07799.1"/>
    <property type="molecule type" value="Genomic_DNA"/>
</dbReference>
<keyword evidence="4 9" id="KW-0479">Metal-binding</keyword>
<evidence type="ECO:0000256" key="5">
    <source>
        <dbReference type="ARBA" id="ARBA00022741"/>
    </source>
</evidence>
<feature type="binding site" evidence="9">
    <location>
        <begin position="213"/>
        <end position="217"/>
    </location>
    <ligand>
        <name>ATP</name>
        <dbReference type="ChEBI" id="CHEBI:30616"/>
    </ligand>
</feature>
<keyword evidence="3 9" id="KW-0808">Transferase</keyword>
<evidence type="ECO:0000313" key="11">
    <source>
        <dbReference type="EMBL" id="QIR07799.1"/>
    </source>
</evidence>
<evidence type="ECO:0000256" key="10">
    <source>
        <dbReference type="RuleBase" id="RU003835"/>
    </source>
</evidence>
<dbReference type="PRINTS" id="PR00471">
    <property type="entry name" value="ACETATEKNASE"/>
</dbReference>
<feature type="site" description="Transition state stabilizer" evidence="9">
    <location>
        <position position="185"/>
    </location>
</feature>
<dbReference type="InterPro" id="IPR000890">
    <property type="entry name" value="Aliphatic_acid_kin_short-chain"/>
</dbReference>
<reference evidence="11 12" key="1">
    <citation type="submission" date="2020-03" db="EMBL/GenBank/DDBJ databases">
        <title>Genome mining reveals the biosynthetic pathways of PHA and ectoines of the halophilic strain Salinivibrio costicola M318 isolated from fermented shrimp paste.</title>
        <authorList>
            <person name="Doan T.V."/>
            <person name="Tran L.T."/>
            <person name="Trieu T.A."/>
            <person name="Nguyen Q.V."/>
            <person name="Quach T.N."/>
            <person name="Phi T.Q."/>
            <person name="Kumar S."/>
        </authorList>
    </citation>
    <scope>NUCLEOTIDE SEQUENCE [LARGE SCALE GENOMIC DNA]</scope>
    <source>
        <strain evidence="11 12">M318</strain>
    </source>
</reference>
<feature type="binding site" evidence="9">
    <location>
        <begin position="288"/>
        <end position="290"/>
    </location>
    <ligand>
        <name>ATP</name>
        <dbReference type="ChEBI" id="CHEBI:30616"/>
    </ligand>
</feature>
<comment type="catalytic activity">
    <reaction evidence="9">
        <text>acetate + ATP = acetyl phosphate + ADP</text>
        <dbReference type="Rhea" id="RHEA:11352"/>
        <dbReference type="ChEBI" id="CHEBI:22191"/>
        <dbReference type="ChEBI" id="CHEBI:30089"/>
        <dbReference type="ChEBI" id="CHEBI:30616"/>
        <dbReference type="ChEBI" id="CHEBI:456216"/>
        <dbReference type="EC" id="2.7.2.1"/>
    </reaction>
</comment>
<evidence type="ECO:0000256" key="3">
    <source>
        <dbReference type="ARBA" id="ARBA00022679"/>
    </source>
</evidence>
<keyword evidence="7 9" id="KW-0067">ATP-binding</keyword>
<evidence type="ECO:0000256" key="9">
    <source>
        <dbReference type="HAMAP-Rule" id="MF_00020"/>
    </source>
</evidence>
<feature type="binding site" evidence="9">
    <location>
        <position position="384"/>
    </location>
    <ligand>
        <name>Mg(2+)</name>
        <dbReference type="ChEBI" id="CHEBI:18420"/>
    </ligand>
</feature>
<keyword evidence="12" id="KW-1185">Reference proteome</keyword>
<feature type="site" description="Transition state stabilizer" evidence="9">
    <location>
        <position position="246"/>
    </location>
</feature>
<keyword evidence="5 9" id="KW-0547">Nucleotide-binding</keyword>
<evidence type="ECO:0000256" key="7">
    <source>
        <dbReference type="ARBA" id="ARBA00022840"/>
    </source>
</evidence>
<feature type="binding site" evidence="9">
    <location>
        <position position="8"/>
    </location>
    <ligand>
        <name>Mg(2+)</name>
        <dbReference type="ChEBI" id="CHEBI:18420"/>
    </ligand>
</feature>
<dbReference type="PROSITE" id="PS01076">
    <property type="entry name" value="ACETATE_KINASE_2"/>
    <property type="match status" value="1"/>
</dbReference>
<evidence type="ECO:0000256" key="8">
    <source>
        <dbReference type="ARBA" id="ARBA00022842"/>
    </source>
</evidence>
<dbReference type="PIRSF" id="PIRSF000722">
    <property type="entry name" value="Acetate_prop_kin"/>
    <property type="match status" value="1"/>
</dbReference>
<feature type="binding site" evidence="9">
    <location>
        <position position="97"/>
    </location>
    <ligand>
        <name>substrate</name>
    </ligand>
</feature>
<organism evidence="11 12">
    <name type="scientific">Salinivibrio costicola</name>
    <name type="common">Vibrio costicola</name>
    <dbReference type="NCBI Taxonomy" id="51367"/>
    <lineage>
        <taxon>Bacteria</taxon>
        <taxon>Pseudomonadati</taxon>
        <taxon>Pseudomonadota</taxon>
        <taxon>Gammaproteobacteria</taxon>
        <taxon>Vibrionales</taxon>
        <taxon>Vibrionaceae</taxon>
        <taxon>Salinivibrio</taxon>
    </lineage>
</organism>
<feature type="active site" description="Proton donor/acceptor" evidence="9">
    <location>
        <position position="154"/>
    </location>
</feature>
<protein>
    <recommendedName>
        <fullName evidence="9">Acetate kinase</fullName>
        <ecNumber evidence="9">2.7.2.1</ecNumber>
    </recommendedName>
    <alternativeName>
        <fullName evidence="9">Acetokinase</fullName>
    </alternativeName>
</protein>
<dbReference type="PANTHER" id="PTHR21060:SF21">
    <property type="entry name" value="ACETATE KINASE"/>
    <property type="match status" value="1"/>
</dbReference>
<evidence type="ECO:0000256" key="4">
    <source>
        <dbReference type="ARBA" id="ARBA00022723"/>
    </source>
</evidence>
<dbReference type="GO" id="GO:0008776">
    <property type="term" value="F:acetate kinase activity"/>
    <property type="evidence" value="ECO:0007669"/>
    <property type="project" value="UniProtKB-EC"/>
</dbReference>
<dbReference type="RefSeq" id="WP_167315313.1">
    <property type="nucleotide sequence ID" value="NZ_CP050267.1"/>
</dbReference>
<name>A0ABX6K8E2_SALCS</name>
<evidence type="ECO:0000256" key="1">
    <source>
        <dbReference type="ARBA" id="ARBA00008748"/>
    </source>
</evidence>
<dbReference type="PANTHER" id="PTHR21060">
    <property type="entry name" value="ACETATE KINASE"/>
    <property type="match status" value="1"/>
</dbReference>
<comment type="function">
    <text evidence="9">Catalyzes the formation of acetyl phosphate from acetate and ATP. Can also catalyze the reverse reaction.</text>
</comment>
<comment type="subunit">
    <text evidence="9">Homodimer.</text>
</comment>
<accession>A0ABX6K8E2</accession>
<dbReference type="HAMAP" id="MF_00020">
    <property type="entry name" value="Acetate_kinase"/>
    <property type="match status" value="1"/>
</dbReference>
<dbReference type="Proteomes" id="UP000501408">
    <property type="component" value="Chromosome 2"/>
</dbReference>
<sequence>MGKILVINSGSSSLKFALFDTAGPVDSGPGSSVHALVKGQFSGLGTDRYDVSMTRHKSGISAVSPGSAPDHHAAVASLLIWLERQGLLDDIVAVGHRVVHGGQHFHQATQLDEHKVALLEALTPLAPLHQPYSLAPIKILGERLPELVQIACFDTAFHAHQPLEAKQFALPYAMFDRGFQRYGFHGLSYDYITRRLPTIIPDFNHDARVVVAHLGNGASLCAIQAGTSLASTMGFTALEGLPMGTRCGSIDAGLVLHLIAQEGMTTDEVTTLLYKESGLLGLSGISSDMRALLNSDRPRAQQAVTHYCYRIAREIGSLSVALGGLDHIVFTAGIGEHAAPVREQVAAHCQWLGVDLDGEANQANQSCISSTTSRVGIWVIPTDEEQVIAEDCLTMYQKTLTH</sequence>